<dbReference type="EMBL" id="JACAQE010000008">
    <property type="protein sequence ID" value="NWC16491.1"/>
    <property type="molecule type" value="Genomic_DNA"/>
</dbReference>
<dbReference type="Proteomes" id="UP000517547">
    <property type="component" value="Unassembled WGS sequence"/>
</dbReference>
<comment type="caution">
    <text evidence="1">The sequence shown here is derived from an EMBL/GenBank/DDBJ whole genome shotgun (WGS) entry which is preliminary data.</text>
</comment>
<organism evidence="1 2">
    <name type="scientific">Pseudomonas gingeri</name>
    <dbReference type="NCBI Taxonomy" id="117681"/>
    <lineage>
        <taxon>Bacteria</taxon>
        <taxon>Pseudomonadati</taxon>
        <taxon>Pseudomonadota</taxon>
        <taxon>Gammaproteobacteria</taxon>
        <taxon>Pseudomonadales</taxon>
        <taxon>Pseudomonadaceae</taxon>
        <taxon>Pseudomonas</taxon>
    </lineage>
</organism>
<protein>
    <submittedName>
        <fullName evidence="1">Type II toxin-antitoxin system HicA family toxin</fullName>
    </submittedName>
</protein>
<proteinExistence type="predicted"/>
<reference evidence="1 2" key="1">
    <citation type="submission" date="2020-04" db="EMBL/GenBank/DDBJ databases">
        <title>Molecular characterization of pseudomonads from Agaricus bisporus reveal novel blotch 2 pathogens in Western Europe.</title>
        <authorList>
            <person name="Taparia T."/>
            <person name="Krijger M."/>
            <person name="Haynes E."/>
            <person name="Elpinstone J.G."/>
            <person name="Noble R."/>
            <person name="Van Der Wolf J."/>
        </authorList>
    </citation>
    <scope>NUCLEOTIDE SEQUENCE [LARGE SCALE GENOMIC DNA]</scope>
    <source>
        <strain evidence="1 2">IPO3738</strain>
    </source>
</reference>
<dbReference type="AlphaFoldDB" id="A0A7Y7Y2P9"/>
<name>A0A7Y7Y2P9_9PSED</name>
<gene>
    <name evidence="1" type="ORF">HX845_22730</name>
</gene>
<sequence>MHSSLLTRKKHQQLVEFAIANGWTVTRTPGGHIKLTKVGRGSIFTSSTASDYRSGLNAIARARRADRMPTQHSQETI</sequence>
<dbReference type="RefSeq" id="WP_017124197.1">
    <property type="nucleotide sequence ID" value="NZ_JACAOK010000022.1"/>
</dbReference>
<evidence type="ECO:0000313" key="1">
    <source>
        <dbReference type="EMBL" id="NWC16491.1"/>
    </source>
</evidence>
<evidence type="ECO:0000313" key="2">
    <source>
        <dbReference type="Proteomes" id="UP000517547"/>
    </source>
</evidence>
<accession>A0A7Y7Y2P9</accession>